<sequence length="167" mass="18306">MSTKEAFALLLESACDAFEALLSLLQRKVTIGGSSDHLTSGRAAAAIRMALAQSFVFNTCRAHRLCKHQAGALGLDRDERKVFIAATETLVDVRDINEHAYERKVSSAGRKQKSRMMHDQGNSFGDETSLTIDQGGVLMGPLDLRDVYRAVDRMRSLAGFRMLGDGD</sequence>
<evidence type="ECO:0000313" key="2">
    <source>
        <dbReference type="Proteomes" id="UP000050863"/>
    </source>
</evidence>
<keyword evidence="2" id="KW-1185">Reference proteome</keyword>
<name>A0A0R3LP01_9BRAD</name>
<organism evidence="1 2">
    <name type="scientific">Bradyrhizobium jicamae</name>
    <dbReference type="NCBI Taxonomy" id="280332"/>
    <lineage>
        <taxon>Bacteria</taxon>
        <taxon>Pseudomonadati</taxon>
        <taxon>Pseudomonadota</taxon>
        <taxon>Alphaproteobacteria</taxon>
        <taxon>Hyphomicrobiales</taxon>
        <taxon>Nitrobacteraceae</taxon>
        <taxon>Bradyrhizobium</taxon>
    </lineage>
</organism>
<dbReference type="EMBL" id="LLXZ01000071">
    <property type="protein sequence ID" value="KRR09560.1"/>
    <property type="molecule type" value="Genomic_DNA"/>
</dbReference>
<gene>
    <name evidence="1" type="ORF">CQ12_13820</name>
</gene>
<proteinExistence type="predicted"/>
<evidence type="ECO:0008006" key="3">
    <source>
        <dbReference type="Google" id="ProtNLM"/>
    </source>
</evidence>
<dbReference type="STRING" id="280332.CQ12_13820"/>
<dbReference type="AlphaFoldDB" id="A0A0R3LP01"/>
<protein>
    <recommendedName>
        <fullName evidence="3">HEPN AbiU2-like domain-containing protein</fullName>
    </recommendedName>
</protein>
<accession>A0A0R3LP01</accession>
<dbReference type="Proteomes" id="UP000050863">
    <property type="component" value="Unassembled WGS sequence"/>
</dbReference>
<evidence type="ECO:0000313" key="1">
    <source>
        <dbReference type="EMBL" id="KRR09560.1"/>
    </source>
</evidence>
<comment type="caution">
    <text evidence="1">The sequence shown here is derived from an EMBL/GenBank/DDBJ whole genome shotgun (WGS) entry which is preliminary data.</text>
</comment>
<reference evidence="1 2" key="1">
    <citation type="submission" date="2014-03" db="EMBL/GenBank/DDBJ databases">
        <title>Bradyrhizobium valentinum sp. nov., isolated from effective nodules of Lupinus mariae-josephae, a lupine endemic of basic-lime soils in Eastern Spain.</title>
        <authorList>
            <person name="Duran D."/>
            <person name="Rey L."/>
            <person name="Navarro A."/>
            <person name="Busquets A."/>
            <person name="Imperial J."/>
            <person name="Ruiz-Argueso T."/>
        </authorList>
    </citation>
    <scope>NUCLEOTIDE SEQUENCE [LARGE SCALE GENOMIC DNA]</scope>
    <source>
        <strain evidence="1 2">PAC68</strain>
    </source>
</reference>